<evidence type="ECO:0000256" key="1">
    <source>
        <dbReference type="ARBA" id="ARBA00004651"/>
    </source>
</evidence>
<keyword evidence="13" id="KW-1185">Reference proteome</keyword>
<evidence type="ECO:0000313" key="13">
    <source>
        <dbReference type="Proteomes" id="UP000606490"/>
    </source>
</evidence>
<protein>
    <submittedName>
        <fullName evidence="12">ABC transporter permease</fullName>
    </submittedName>
</protein>
<dbReference type="RefSeq" id="WP_202823611.1">
    <property type="nucleotide sequence ID" value="NZ_JAEUXJ010000001.1"/>
</dbReference>
<evidence type="ECO:0000256" key="4">
    <source>
        <dbReference type="ARBA" id="ARBA00022475"/>
    </source>
</evidence>
<comment type="similarity">
    <text evidence="2">Belongs to the ABC-2 integral membrane protein family.</text>
</comment>
<dbReference type="PANTHER" id="PTHR30413:SF10">
    <property type="entry name" value="CAPSULE POLYSACCHARIDE EXPORT INNER-MEMBRANE PROTEIN CTRC"/>
    <property type="match status" value="1"/>
</dbReference>
<sequence>MSATTQRRAPPGGAFARQMRVIGALTLRELGTRFGRDNLGYLWLFVEPALLGGTIGAVHYFTGHGLPGGLNPFEFWVGGYVPFYLFRGVVNRAPSAVPANQSLLYHRHITLLDIMIARDVLEGAAVLGAMIAFLAIFGIVFGDWPDDPFKMLIGMMLMLLIAHGVAMLIATGAVYTEIFDRVTHLVTYLTLPITGAFWMVFWLPSEAQQAALWVPTVHLFEMIRDGHFGKVVPTTYDVNYAIYWAAGLNLLGMAGLRRARLDLVV</sequence>
<feature type="transmembrane region" description="Helical" evidence="10">
    <location>
        <begin position="238"/>
        <end position="256"/>
    </location>
</feature>
<feature type="transmembrane region" description="Helical" evidence="10">
    <location>
        <begin position="41"/>
        <end position="61"/>
    </location>
</feature>
<keyword evidence="7 10" id="KW-1133">Transmembrane helix</keyword>
<evidence type="ECO:0000256" key="8">
    <source>
        <dbReference type="ARBA" id="ARBA00023047"/>
    </source>
</evidence>
<evidence type="ECO:0000256" key="7">
    <source>
        <dbReference type="ARBA" id="ARBA00022989"/>
    </source>
</evidence>
<evidence type="ECO:0000256" key="2">
    <source>
        <dbReference type="ARBA" id="ARBA00007783"/>
    </source>
</evidence>
<dbReference type="InterPro" id="IPR000412">
    <property type="entry name" value="ABC_2_transport"/>
</dbReference>
<feature type="domain" description="ABC-2 type transporter transmembrane" evidence="11">
    <location>
        <begin position="22"/>
        <end position="226"/>
    </location>
</feature>
<feature type="transmembrane region" description="Helical" evidence="10">
    <location>
        <begin position="153"/>
        <end position="175"/>
    </location>
</feature>
<dbReference type="PRINTS" id="PR00164">
    <property type="entry name" value="ABC2TRNSPORT"/>
</dbReference>
<proteinExistence type="inferred from homology"/>
<reference evidence="12 13" key="1">
    <citation type="submission" date="2021-01" db="EMBL/GenBank/DDBJ databases">
        <title>Belnapia mucosa sp. nov. and Belnapia arida sp. nov., isolated from the Tabernas Desert (Almeria, Spain).</title>
        <authorList>
            <person name="Molina-Menor E."/>
            <person name="Vidal-Verdu A."/>
            <person name="Calonge A."/>
            <person name="Satari L."/>
            <person name="Pereto Magraner J."/>
            <person name="Porcar Miralles M."/>
        </authorList>
    </citation>
    <scope>NUCLEOTIDE SEQUENCE [LARGE SCALE GENOMIC DNA]</scope>
    <source>
        <strain evidence="12 13">T6</strain>
    </source>
</reference>
<organism evidence="12 13">
    <name type="scientific">Belnapia mucosa</name>
    <dbReference type="NCBI Taxonomy" id="2804532"/>
    <lineage>
        <taxon>Bacteria</taxon>
        <taxon>Pseudomonadati</taxon>
        <taxon>Pseudomonadota</taxon>
        <taxon>Alphaproteobacteria</taxon>
        <taxon>Acetobacterales</taxon>
        <taxon>Roseomonadaceae</taxon>
        <taxon>Belnapia</taxon>
    </lineage>
</organism>
<evidence type="ECO:0000256" key="10">
    <source>
        <dbReference type="SAM" id="Phobius"/>
    </source>
</evidence>
<keyword evidence="6 10" id="KW-0812">Transmembrane</keyword>
<feature type="transmembrane region" description="Helical" evidence="10">
    <location>
        <begin position="182"/>
        <end position="203"/>
    </location>
</feature>
<evidence type="ECO:0000256" key="3">
    <source>
        <dbReference type="ARBA" id="ARBA00022448"/>
    </source>
</evidence>
<keyword evidence="5" id="KW-0762">Sugar transport</keyword>
<evidence type="ECO:0000313" key="12">
    <source>
        <dbReference type="EMBL" id="MBL6453866.1"/>
    </source>
</evidence>
<keyword evidence="3" id="KW-0813">Transport</keyword>
<dbReference type="EMBL" id="JAEUXJ010000001">
    <property type="protein sequence ID" value="MBL6453866.1"/>
    <property type="molecule type" value="Genomic_DNA"/>
</dbReference>
<feature type="transmembrane region" description="Helical" evidence="10">
    <location>
        <begin position="120"/>
        <end position="141"/>
    </location>
</feature>
<dbReference type="InterPro" id="IPR013525">
    <property type="entry name" value="ABC2_TM"/>
</dbReference>
<evidence type="ECO:0000256" key="6">
    <source>
        <dbReference type="ARBA" id="ARBA00022692"/>
    </source>
</evidence>
<keyword evidence="4" id="KW-1003">Cell membrane</keyword>
<keyword evidence="8" id="KW-0625">Polysaccharide transport</keyword>
<name>A0ABS1UWL5_9PROT</name>
<comment type="caution">
    <text evidence="12">The sequence shown here is derived from an EMBL/GenBank/DDBJ whole genome shotgun (WGS) entry which is preliminary data.</text>
</comment>
<dbReference type="PANTHER" id="PTHR30413">
    <property type="entry name" value="INNER MEMBRANE TRANSPORT PERMEASE"/>
    <property type="match status" value="1"/>
</dbReference>
<evidence type="ECO:0000256" key="9">
    <source>
        <dbReference type="ARBA" id="ARBA00023136"/>
    </source>
</evidence>
<dbReference type="Proteomes" id="UP000606490">
    <property type="component" value="Unassembled WGS sequence"/>
</dbReference>
<evidence type="ECO:0000256" key="5">
    <source>
        <dbReference type="ARBA" id="ARBA00022597"/>
    </source>
</evidence>
<evidence type="ECO:0000259" key="11">
    <source>
        <dbReference type="Pfam" id="PF01061"/>
    </source>
</evidence>
<feature type="transmembrane region" description="Helical" evidence="10">
    <location>
        <begin position="73"/>
        <end position="90"/>
    </location>
</feature>
<gene>
    <name evidence="12" type="ORF">JMJ55_00940</name>
</gene>
<keyword evidence="9 10" id="KW-0472">Membrane</keyword>
<accession>A0ABS1UWL5</accession>
<dbReference type="Pfam" id="PF01061">
    <property type="entry name" value="ABC2_membrane"/>
    <property type="match status" value="1"/>
</dbReference>
<comment type="subcellular location">
    <subcellularLocation>
        <location evidence="1">Cell membrane</location>
        <topology evidence="1">Multi-pass membrane protein</topology>
    </subcellularLocation>
</comment>